<evidence type="ECO:0000256" key="1">
    <source>
        <dbReference type="SAM" id="MobiDB-lite"/>
    </source>
</evidence>
<accession>A0ABU6UJ21</accession>
<name>A0ABU6UJ21_9FABA</name>
<proteinExistence type="predicted"/>
<keyword evidence="3" id="KW-1185">Reference proteome</keyword>
<dbReference type="EMBL" id="JASCZI010121302">
    <property type="protein sequence ID" value="MED6161104.1"/>
    <property type="molecule type" value="Genomic_DNA"/>
</dbReference>
<dbReference type="Proteomes" id="UP001341840">
    <property type="component" value="Unassembled WGS sequence"/>
</dbReference>
<reference evidence="2 3" key="1">
    <citation type="journal article" date="2023" name="Plants (Basel)">
        <title>Bridging the Gap: Combining Genomics and Transcriptomics Approaches to Understand Stylosanthes scabra, an Orphan Legume from the Brazilian Caatinga.</title>
        <authorList>
            <person name="Ferreira-Neto J.R.C."/>
            <person name="da Silva M.D."/>
            <person name="Binneck E."/>
            <person name="de Melo N.F."/>
            <person name="da Silva R.H."/>
            <person name="de Melo A.L.T.M."/>
            <person name="Pandolfi V."/>
            <person name="Bustamante F.O."/>
            <person name="Brasileiro-Vidal A.C."/>
            <person name="Benko-Iseppon A.M."/>
        </authorList>
    </citation>
    <scope>NUCLEOTIDE SEQUENCE [LARGE SCALE GENOMIC DNA]</scope>
    <source>
        <tissue evidence="2">Leaves</tissue>
    </source>
</reference>
<gene>
    <name evidence="2" type="ORF">PIB30_057595</name>
</gene>
<comment type="caution">
    <text evidence="2">The sequence shown here is derived from an EMBL/GenBank/DDBJ whole genome shotgun (WGS) entry which is preliminary data.</text>
</comment>
<evidence type="ECO:0000313" key="3">
    <source>
        <dbReference type="Proteomes" id="UP001341840"/>
    </source>
</evidence>
<sequence length="267" mass="28156">MPHLNLTDLETLEDAAVEAAVHSAAAKVQIAAAGLELAAKVGAIQPPPALPDMTLLTVEDGEPKLRVLTEVAKFHGSEDVKDALIGVHSGTEDSTVVKGKVDATDLDNSGLGWRESEPAEATDISHGVRTSSNSDLKCPASKGAILTATVTSGGLARKLRRFFLLTPLPLLAAIFSWNRGGEEEERSRDAWNWSAETDKVAMVVKRMDCAIDGTGVGGTVVAVASLLITAKNKKEEKGIGPLFFRGVNVENDEGNVLPPLPHLGLQV</sequence>
<feature type="region of interest" description="Disordered" evidence="1">
    <location>
        <begin position="108"/>
        <end position="133"/>
    </location>
</feature>
<organism evidence="2 3">
    <name type="scientific">Stylosanthes scabra</name>
    <dbReference type="NCBI Taxonomy" id="79078"/>
    <lineage>
        <taxon>Eukaryota</taxon>
        <taxon>Viridiplantae</taxon>
        <taxon>Streptophyta</taxon>
        <taxon>Embryophyta</taxon>
        <taxon>Tracheophyta</taxon>
        <taxon>Spermatophyta</taxon>
        <taxon>Magnoliopsida</taxon>
        <taxon>eudicotyledons</taxon>
        <taxon>Gunneridae</taxon>
        <taxon>Pentapetalae</taxon>
        <taxon>rosids</taxon>
        <taxon>fabids</taxon>
        <taxon>Fabales</taxon>
        <taxon>Fabaceae</taxon>
        <taxon>Papilionoideae</taxon>
        <taxon>50 kb inversion clade</taxon>
        <taxon>dalbergioids sensu lato</taxon>
        <taxon>Dalbergieae</taxon>
        <taxon>Pterocarpus clade</taxon>
        <taxon>Stylosanthes</taxon>
    </lineage>
</organism>
<evidence type="ECO:0000313" key="2">
    <source>
        <dbReference type="EMBL" id="MED6161104.1"/>
    </source>
</evidence>
<protein>
    <submittedName>
        <fullName evidence="2">Uncharacterized protein</fullName>
    </submittedName>
</protein>